<evidence type="ECO:0000313" key="2">
    <source>
        <dbReference type="EMBL" id="KAG9073265.1"/>
    </source>
</evidence>
<comment type="caution">
    <text evidence="2">The sequence shown here is derived from an EMBL/GenBank/DDBJ whole genome shotgun (WGS) entry which is preliminary data.</text>
</comment>
<protein>
    <recommendedName>
        <fullName evidence="4">BTB domain-containing protein</fullName>
    </recommendedName>
</protein>
<organism evidence="2 3">
    <name type="scientific">Linnemannia hyalina</name>
    <dbReference type="NCBI Taxonomy" id="64524"/>
    <lineage>
        <taxon>Eukaryota</taxon>
        <taxon>Fungi</taxon>
        <taxon>Fungi incertae sedis</taxon>
        <taxon>Mucoromycota</taxon>
        <taxon>Mortierellomycotina</taxon>
        <taxon>Mortierellomycetes</taxon>
        <taxon>Mortierellales</taxon>
        <taxon>Mortierellaceae</taxon>
        <taxon>Linnemannia</taxon>
    </lineage>
</organism>
<dbReference type="OrthoDB" id="6359816at2759"/>
<feature type="compositionally biased region" description="Basic residues" evidence="1">
    <location>
        <begin position="355"/>
        <end position="366"/>
    </location>
</feature>
<dbReference type="Proteomes" id="UP000707451">
    <property type="component" value="Unassembled WGS sequence"/>
</dbReference>
<sequence>MPPAMASSQLEMTISVFSPRLTNMSSSHNIVIGAGAGWSVGAWNVILRRSVSFHEESVLIGDKYDFDVVFSTEAESLRRTPAPAPVCVIKPKSVPQPNSASREKSLISLLLKDPSSVDVCFISTHDKLCSSIGLWAHRFVLSQHASFAKAIQDAITVQSLSNIVITDTKSAEDVDSDLESTSNLSVDTAITEAGAVRGMSVGAASKELFIKVDTISLATICVVLYYIYIGEINRTVDATRFVLSDTNKVSLVWRDSAGKVEDSVNWRPLGQDSPWRLKDVTWNELRGAAVHFGLKDLQVIAELNLSSLNSHSSIQTTSTAVSTTPSTATATSTSTSTSTTSTTSYTTTPTATSTHRPRLGRKPNTS</sequence>
<evidence type="ECO:0008006" key="4">
    <source>
        <dbReference type="Google" id="ProtNLM"/>
    </source>
</evidence>
<evidence type="ECO:0000256" key="1">
    <source>
        <dbReference type="SAM" id="MobiDB-lite"/>
    </source>
</evidence>
<keyword evidence="3" id="KW-1185">Reference proteome</keyword>
<dbReference type="Gene3D" id="3.30.710.10">
    <property type="entry name" value="Potassium Channel Kv1.1, Chain A"/>
    <property type="match status" value="1"/>
</dbReference>
<gene>
    <name evidence="2" type="ORF">KI688_001057</name>
</gene>
<dbReference type="EMBL" id="JAHRHY010000001">
    <property type="protein sequence ID" value="KAG9073265.1"/>
    <property type="molecule type" value="Genomic_DNA"/>
</dbReference>
<feature type="region of interest" description="Disordered" evidence="1">
    <location>
        <begin position="318"/>
        <end position="366"/>
    </location>
</feature>
<proteinExistence type="predicted"/>
<accession>A0A9P7Y5A9</accession>
<name>A0A9P7Y5A9_9FUNG</name>
<reference evidence="2" key="1">
    <citation type="submission" date="2021-06" db="EMBL/GenBank/DDBJ databases">
        <title>Genome Sequence of Mortierella hyaline Strain SCG-10, a Cold-Adapted, Nitrate-Reducing Fungus Isolated from Soil in Minnesota, USA.</title>
        <authorList>
            <person name="Aldossari N."/>
        </authorList>
    </citation>
    <scope>NUCLEOTIDE SEQUENCE</scope>
    <source>
        <strain evidence="2">SCG-10</strain>
    </source>
</reference>
<dbReference type="InterPro" id="IPR011333">
    <property type="entry name" value="SKP1/BTB/POZ_sf"/>
</dbReference>
<evidence type="ECO:0000313" key="3">
    <source>
        <dbReference type="Proteomes" id="UP000707451"/>
    </source>
</evidence>
<feature type="compositionally biased region" description="Low complexity" evidence="1">
    <location>
        <begin position="318"/>
        <end position="354"/>
    </location>
</feature>
<dbReference type="AlphaFoldDB" id="A0A9P7Y5A9"/>